<proteinExistence type="predicted"/>
<name>A0A0P7KIT1_9RHOB</name>
<dbReference type="SUPFAM" id="SSF56219">
    <property type="entry name" value="DNase I-like"/>
    <property type="match status" value="1"/>
</dbReference>
<dbReference type="InterPro" id="IPR005135">
    <property type="entry name" value="Endo/exonuclease/phosphatase"/>
</dbReference>
<dbReference type="InterPro" id="IPR036691">
    <property type="entry name" value="Endo/exonu/phosph_ase_sf"/>
</dbReference>
<dbReference type="AlphaFoldDB" id="A0A0P7KIT1"/>
<evidence type="ECO:0000259" key="1">
    <source>
        <dbReference type="Pfam" id="PF03372"/>
    </source>
</evidence>
<keyword evidence="2" id="KW-0378">Hydrolase</keyword>
<dbReference type="Proteomes" id="UP000050471">
    <property type="component" value="Unassembled WGS sequence"/>
</dbReference>
<comment type="caution">
    <text evidence="2">The sequence shown here is derived from an EMBL/GenBank/DDBJ whole genome shotgun (WGS) entry which is preliminary data.</text>
</comment>
<organism evidence="2 3">
    <name type="scientific">Aliiroseovarius crassostreae</name>
    <dbReference type="NCBI Taxonomy" id="154981"/>
    <lineage>
        <taxon>Bacteria</taxon>
        <taxon>Pseudomonadati</taxon>
        <taxon>Pseudomonadota</taxon>
        <taxon>Alphaproteobacteria</taxon>
        <taxon>Rhodobacterales</taxon>
        <taxon>Paracoccaceae</taxon>
        <taxon>Aliiroseovarius</taxon>
    </lineage>
</organism>
<accession>A0A0P7KIT1</accession>
<keyword evidence="2" id="KW-0540">Nuclease</keyword>
<gene>
    <name evidence="2" type="ORF">AKJ29_03880</name>
</gene>
<evidence type="ECO:0000313" key="3">
    <source>
        <dbReference type="Proteomes" id="UP000050471"/>
    </source>
</evidence>
<keyword evidence="2" id="KW-0255">Endonuclease</keyword>
<dbReference type="Gene3D" id="3.60.10.10">
    <property type="entry name" value="Endonuclease/exonuclease/phosphatase"/>
    <property type="match status" value="1"/>
</dbReference>
<feature type="domain" description="Endonuclease/exonuclease/phosphatase" evidence="1">
    <location>
        <begin position="9"/>
        <end position="321"/>
    </location>
</feature>
<dbReference type="STRING" id="154981.AKJ29_03880"/>
<dbReference type="GO" id="GO:0004519">
    <property type="term" value="F:endonuclease activity"/>
    <property type="evidence" value="ECO:0007669"/>
    <property type="project" value="UniProtKB-KW"/>
</dbReference>
<dbReference type="OrthoDB" id="292013at2"/>
<protein>
    <submittedName>
        <fullName evidence="2">Endonuclease</fullName>
    </submittedName>
</protein>
<keyword evidence="3" id="KW-1185">Reference proteome</keyword>
<evidence type="ECO:0000313" key="2">
    <source>
        <dbReference type="EMBL" id="KPN61850.1"/>
    </source>
</evidence>
<sequence length="330" mass="35502">MAERLRLASYNTELGRDGPGLLLRDITRGKDKQIKAVIDVIRQTAPDVLVLQDFDHDLQGHALAAFQTALAQAGHPMPHSFAIRPNAGLPTGLDLDGDGQRGTARDSQGYGNFTGAGGMAVLSRLPLGPARDFSQFLWRDLPGANLPTHPDGSPFPSAEAQAIQRLSSVAHWQVPVILPDGQTLDLLTWHGSTPAFDGPEDQNGKRGGDETRFWIRLLEGALPFPAPSAPFVVIGQANIDPEDGDGDHDAIRALISHPRLTDPAPTGAEGTDSADWSGIGVGKLRASYILPWAEAHVLDTGVFWPEPDDRMAVTATTASRHHLIWVDLNF</sequence>
<reference evidence="2 3" key="1">
    <citation type="submission" date="2015-09" db="EMBL/GenBank/DDBJ databases">
        <title>Draft genome sequence of Aliiroseovarius crassostreae CV919-312TSm, the causative agent of Roseovarius Oyster Disease (formerly Juvenile Oyster Disease).</title>
        <authorList>
            <person name="Kessner L."/>
            <person name="Spinard E."/>
            <person name="Nelson D."/>
        </authorList>
    </citation>
    <scope>NUCLEOTIDE SEQUENCE [LARGE SCALE GENOMIC DNA]</scope>
    <source>
        <strain evidence="2 3">CV919-312</strain>
    </source>
</reference>
<dbReference type="EMBL" id="LKBA01000024">
    <property type="protein sequence ID" value="KPN61850.1"/>
    <property type="molecule type" value="Genomic_DNA"/>
</dbReference>
<dbReference type="Pfam" id="PF03372">
    <property type="entry name" value="Exo_endo_phos"/>
    <property type="match status" value="1"/>
</dbReference>